<organism evidence="4 5">
    <name type="scientific">Rhizoctonia solani</name>
    <dbReference type="NCBI Taxonomy" id="456999"/>
    <lineage>
        <taxon>Eukaryota</taxon>
        <taxon>Fungi</taxon>
        <taxon>Dikarya</taxon>
        <taxon>Basidiomycota</taxon>
        <taxon>Agaricomycotina</taxon>
        <taxon>Agaricomycetes</taxon>
        <taxon>Cantharellales</taxon>
        <taxon>Ceratobasidiaceae</taxon>
        <taxon>Rhizoctonia</taxon>
    </lineage>
</organism>
<name>A0A8H7LTH5_9AGAM</name>
<dbReference type="Gene3D" id="3.40.50.12780">
    <property type="entry name" value="N-terminal domain of ligase-like"/>
    <property type="match status" value="1"/>
</dbReference>
<dbReference type="SUPFAM" id="SSF47336">
    <property type="entry name" value="ACP-like"/>
    <property type="match status" value="1"/>
</dbReference>
<reference evidence="4" key="1">
    <citation type="submission" date="2020-09" db="EMBL/GenBank/DDBJ databases">
        <title>Comparative genome analyses of four rice-infecting Rhizoctonia solani isolates reveal extensive enrichment of homogalacturonan modification genes.</title>
        <authorList>
            <person name="Lee D.-Y."/>
            <person name="Jeon J."/>
            <person name="Kim K.-T."/>
            <person name="Cheong K."/>
            <person name="Song H."/>
            <person name="Choi G."/>
            <person name="Ko J."/>
            <person name="Opiyo S.O."/>
            <person name="Zuo S."/>
            <person name="Madhav S."/>
            <person name="Lee Y.-H."/>
            <person name="Wang G.-L."/>
        </authorList>
    </citation>
    <scope>NUCLEOTIDE SEQUENCE</scope>
    <source>
        <strain evidence="4">AG1-IA WGL</strain>
    </source>
</reference>
<dbReference type="SMART" id="SM00823">
    <property type="entry name" value="PKS_PP"/>
    <property type="match status" value="1"/>
</dbReference>
<gene>
    <name evidence="4" type="ORF">RHS03_05856</name>
</gene>
<dbReference type="PANTHER" id="PTHR43439">
    <property type="entry name" value="PHENYLACETATE-COENZYME A LIGASE"/>
    <property type="match status" value="1"/>
</dbReference>
<keyword evidence="1" id="KW-0596">Phosphopantetheine</keyword>
<dbReference type="EMBL" id="JACYCD010000054">
    <property type="protein sequence ID" value="KAF8704643.1"/>
    <property type="molecule type" value="Genomic_DNA"/>
</dbReference>
<dbReference type="InterPro" id="IPR042099">
    <property type="entry name" value="ANL_N_sf"/>
</dbReference>
<evidence type="ECO:0000313" key="4">
    <source>
        <dbReference type="EMBL" id="KAF8704643.1"/>
    </source>
</evidence>
<dbReference type="PANTHER" id="PTHR43439:SF2">
    <property type="entry name" value="ENZYME, PUTATIVE (JCVI)-RELATED"/>
    <property type="match status" value="1"/>
</dbReference>
<dbReference type="Gene3D" id="3.40.50.720">
    <property type="entry name" value="NAD(P)-binding Rossmann-like Domain"/>
    <property type="match status" value="1"/>
</dbReference>
<dbReference type="PROSITE" id="PS00455">
    <property type="entry name" value="AMP_BINDING"/>
    <property type="match status" value="1"/>
</dbReference>
<evidence type="ECO:0000256" key="1">
    <source>
        <dbReference type="ARBA" id="ARBA00022450"/>
    </source>
</evidence>
<dbReference type="SUPFAM" id="SSF56801">
    <property type="entry name" value="Acetyl-CoA synthetase-like"/>
    <property type="match status" value="1"/>
</dbReference>
<protein>
    <submittedName>
        <fullName evidence="4">Male sterility protein</fullName>
    </submittedName>
</protein>
<dbReference type="InterPro" id="IPR013120">
    <property type="entry name" value="FAR_NAD-bd"/>
</dbReference>
<feature type="non-terminal residue" evidence="4">
    <location>
        <position position="1"/>
    </location>
</feature>
<dbReference type="InterPro" id="IPR051414">
    <property type="entry name" value="Adenylate-forming_Reductase"/>
</dbReference>
<evidence type="ECO:0000313" key="5">
    <source>
        <dbReference type="Proteomes" id="UP000602905"/>
    </source>
</evidence>
<dbReference type="OrthoDB" id="429813at2759"/>
<comment type="caution">
    <text evidence="4">The sequence shown here is derived from an EMBL/GenBank/DDBJ whole genome shotgun (WGS) entry which is preliminary data.</text>
</comment>
<dbReference type="InterPro" id="IPR000873">
    <property type="entry name" value="AMP-dep_synth/lig_dom"/>
</dbReference>
<dbReference type="SUPFAM" id="SSF51735">
    <property type="entry name" value="NAD(P)-binding Rossmann-fold domains"/>
    <property type="match status" value="1"/>
</dbReference>
<dbReference type="InterPro" id="IPR020806">
    <property type="entry name" value="PKS_PP-bd"/>
</dbReference>
<evidence type="ECO:0000256" key="2">
    <source>
        <dbReference type="ARBA" id="ARBA00022553"/>
    </source>
</evidence>
<dbReference type="AlphaFoldDB" id="A0A8H7LTH5"/>
<sequence length="1065" mass="116954">MATSAKFVSPPTDGSIPPSSISDFHLEHNPNHVFAILYDINNSSQTNVTHEQLACAVHRAAHILNPNGAIPQGTNIGFLLSTHAIQYIPFPISPRTPVSGIAHLLKSTQTSLVVAGGSQAINHIIPQLSNNLAEVDPPVQFIDPPSLDQVLPDLGKAEREPEYKPFPPLKAISGDTIISILHSSGSTGMPKPVKFHLEGLFKNLITQSIGRAYAQEGVRSGTMALPTFHGMGMFLQIFIPLYAGCTQVLFAPNHVPVVPTSNLTIKVAAATKCSHIVCIPAFLEEWSQDETAVAYLRQMKSVVSIFEVVLQIVVTQVTQIFGGGPLAEAIGNKLADQGVHFRSCYGATEFGGVTETSEVDETSDWNYLQFSPQVDARFIPQNNGDNLFELAFVVSDNHKPFELNFEIDGRPAYRTKDLVVQGEIGMCPIVRSAVMFGRERNQTGVLIELEENVSSMYDTQEGRSKTIDEVWPFIERANQTSATHSRLERRTIIFVDPARPLPRTVKGGISRPGALKLYASVIEEMYLGLEKGFGAADRIKPPRSWDTTEGIEVWVTEEIQNLLGRKVDVCGDLFQQGMDSLTATMLLRLLKDTLNASPHSNIRSGATKVNQQTIFGNPTITQLVQVLVQLSTCNNTTVVDPVSEALGNIHTMIEKHKVDWPTQGARDNQPVKKERVVVTGTTGGLGSHLLAQLLQNEKVEKVWAINRKSSKNNRDREINSFEDKLLDVNLLKSEELVFVDADLEDPKLALPNEIYDEIRREATIIIHNAWQVNFNLGLQSFEPSICGVRNLLDLAFQSTAPTGLPRFIFTSSISVAGFGGPGRRLSEISVTPEMASTSIGYGQSKLVAEKLLESARDSGLESCSIRLGQLVGDVKSGAWSTTDWVPSLIGSSVSIGSLPRAVGTVSWLPLDVAARSIIDTCVNRNKVLPQVMHTSHPRPVPWVDLMNALSASLVPLVNSQLPIVGFEEWNKRVAEAAESFKGSESDRYKRFPSTKIQSTIDGMVLADKELQSHEEVEHVESCGTVRLNTKVAKEFSRVLETTPQLGDEHVQKWIRYWGTKGLFVQ</sequence>
<dbReference type="Pfam" id="PF00501">
    <property type="entry name" value="AMP-binding"/>
    <property type="match status" value="1"/>
</dbReference>
<dbReference type="InterPro" id="IPR036291">
    <property type="entry name" value="NAD(P)-bd_dom_sf"/>
</dbReference>
<accession>A0A8H7LTH5</accession>
<dbReference type="GO" id="GO:0031177">
    <property type="term" value="F:phosphopantetheine binding"/>
    <property type="evidence" value="ECO:0007669"/>
    <property type="project" value="InterPro"/>
</dbReference>
<feature type="domain" description="Polyketide synthase-like phosphopantetheine-binding" evidence="3">
    <location>
        <begin position="552"/>
        <end position="631"/>
    </location>
</feature>
<dbReference type="Pfam" id="PF23562">
    <property type="entry name" value="AMP-binding_C_3"/>
    <property type="match status" value="1"/>
</dbReference>
<dbReference type="InterPro" id="IPR020845">
    <property type="entry name" value="AMP-binding_CS"/>
</dbReference>
<dbReference type="Pfam" id="PF07993">
    <property type="entry name" value="NAD_binding_4"/>
    <property type="match status" value="1"/>
</dbReference>
<evidence type="ECO:0000259" key="3">
    <source>
        <dbReference type="SMART" id="SM00823"/>
    </source>
</evidence>
<dbReference type="InterPro" id="IPR036736">
    <property type="entry name" value="ACP-like_sf"/>
</dbReference>
<dbReference type="Gene3D" id="1.10.1200.10">
    <property type="entry name" value="ACP-like"/>
    <property type="match status" value="1"/>
</dbReference>
<keyword evidence="2" id="KW-0597">Phosphoprotein</keyword>
<proteinExistence type="predicted"/>
<dbReference type="Proteomes" id="UP000602905">
    <property type="component" value="Unassembled WGS sequence"/>
</dbReference>